<dbReference type="GO" id="GO:0005829">
    <property type="term" value="C:cytosol"/>
    <property type="evidence" value="ECO:0007669"/>
    <property type="project" value="TreeGrafter"/>
</dbReference>
<evidence type="ECO:0000256" key="7">
    <source>
        <dbReference type="ARBA" id="ARBA00025067"/>
    </source>
</evidence>
<evidence type="ECO:0000256" key="1">
    <source>
        <dbReference type="ARBA" id="ARBA00004903"/>
    </source>
</evidence>
<proteinExistence type="inferred from homology"/>
<protein>
    <recommendedName>
        <fullName evidence="3 8">Dihydrofolate reductase</fullName>
        <ecNumber evidence="3 8">1.5.1.3</ecNumber>
    </recommendedName>
</protein>
<dbReference type="GO" id="GO:0004146">
    <property type="term" value="F:dihydrofolate reductase activity"/>
    <property type="evidence" value="ECO:0007669"/>
    <property type="project" value="UniProtKB-EC"/>
</dbReference>
<dbReference type="FunFam" id="3.40.430.10:FF:000001">
    <property type="entry name" value="Dihydrofolate reductase"/>
    <property type="match status" value="1"/>
</dbReference>
<evidence type="ECO:0000313" key="10">
    <source>
        <dbReference type="Proteomes" id="UP000463961"/>
    </source>
</evidence>
<evidence type="ECO:0000256" key="5">
    <source>
        <dbReference type="ARBA" id="ARBA00022857"/>
    </source>
</evidence>
<dbReference type="RefSeq" id="WP_162050605.1">
    <property type="nucleotide sequence ID" value="NZ_AP019011.1"/>
</dbReference>
<keyword evidence="4 8" id="KW-0554">One-carbon metabolism</keyword>
<keyword evidence="5 8" id="KW-0521">NADP</keyword>
<dbReference type="InterPro" id="IPR012259">
    <property type="entry name" value="DHFR"/>
</dbReference>
<dbReference type="PANTHER" id="PTHR48069:SF3">
    <property type="entry name" value="DIHYDROFOLATE REDUCTASE"/>
    <property type="match status" value="1"/>
</dbReference>
<dbReference type="PANTHER" id="PTHR48069">
    <property type="entry name" value="DIHYDROFOLATE REDUCTASE"/>
    <property type="match status" value="1"/>
</dbReference>
<sequence length="170" mass="18564">MDNVIFPQLSLIVAIARNGIIGCTNDDGRGALPWHLPEDLKHFKDTTSGHPIIMGRKTWESLGRALPNRRNIVITRQTDYVAPGAEVFGGLAEALMATVNNKTFVIGGAELYRQALPLAATLIITEVGLDAEGDTLFPPIDTKDWVEASRALHVSATGLPYAFVHYTRRT</sequence>
<dbReference type="EC" id="1.5.1.3" evidence="3 8"/>
<dbReference type="Gene3D" id="3.40.430.10">
    <property type="entry name" value="Dihydrofolate Reductase, subunit A"/>
    <property type="match status" value="1"/>
</dbReference>
<dbReference type="InterPro" id="IPR024072">
    <property type="entry name" value="DHFR-like_dom_sf"/>
</dbReference>
<evidence type="ECO:0000256" key="2">
    <source>
        <dbReference type="ARBA" id="ARBA00009539"/>
    </source>
</evidence>
<dbReference type="EMBL" id="AP022345">
    <property type="protein sequence ID" value="BBU68618.1"/>
    <property type="molecule type" value="Genomic_DNA"/>
</dbReference>
<dbReference type="UniPathway" id="UPA00077">
    <property type="reaction ID" value="UER00158"/>
</dbReference>
<dbReference type="GO" id="GO:0046655">
    <property type="term" value="P:folic acid metabolic process"/>
    <property type="evidence" value="ECO:0007669"/>
    <property type="project" value="TreeGrafter"/>
</dbReference>
<dbReference type="GO" id="GO:0046452">
    <property type="term" value="P:dihydrofolate metabolic process"/>
    <property type="evidence" value="ECO:0007669"/>
    <property type="project" value="TreeGrafter"/>
</dbReference>
<dbReference type="Pfam" id="PF00186">
    <property type="entry name" value="DHFR_1"/>
    <property type="match status" value="1"/>
</dbReference>
<dbReference type="GO" id="GO:0006730">
    <property type="term" value="P:one-carbon metabolic process"/>
    <property type="evidence" value="ECO:0007669"/>
    <property type="project" value="UniProtKB-KW"/>
</dbReference>
<dbReference type="Proteomes" id="UP000463961">
    <property type="component" value="Chromosome"/>
</dbReference>
<dbReference type="OrthoDB" id="9804315at2"/>
<dbReference type="CDD" id="cd00209">
    <property type="entry name" value="DHFR"/>
    <property type="match status" value="1"/>
</dbReference>
<name>A0A679HSL5_9RHOO</name>
<comment type="pathway">
    <text evidence="1 8">Cofactor biosynthesis; tetrahydrofolate biosynthesis; 5,6,7,8-tetrahydrofolate from 7,8-dihydrofolate: step 1/1.</text>
</comment>
<evidence type="ECO:0000256" key="3">
    <source>
        <dbReference type="ARBA" id="ARBA00012856"/>
    </source>
</evidence>
<reference evidence="10" key="1">
    <citation type="submission" date="2020-01" db="EMBL/GenBank/DDBJ databases">
        <title>Phosphoaccumulans saitamaens gen. nov., sp. nov., a polyphosphate accumulating bacterium isolated from surface river water.</title>
        <authorList>
            <person name="Watanabe K."/>
            <person name="Suda W."/>
        </authorList>
    </citation>
    <scope>NUCLEOTIDE SEQUENCE [LARGE SCALE GENOMIC DNA]</scope>
    <source>
        <strain evidence="10">ICHIAU1</strain>
    </source>
</reference>
<comment type="catalytic activity">
    <reaction evidence="8">
        <text>(6S)-5,6,7,8-tetrahydrofolate + NADP(+) = 7,8-dihydrofolate + NADPH + H(+)</text>
        <dbReference type="Rhea" id="RHEA:15009"/>
        <dbReference type="ChEBI" id="CHEBI:15378"/>
        <dbReference type="ChEBI" id="CHEBI:57451"/>
        <dbReference type="ChEBI" id="CHEBI:57453"/>
        <dbReference type="ChEBI" id="CHEBI:57783"/>
        <dbReference type="ChEBI" id="CHEBI:58349"/>
        <dbReference type="EC" id="1.5.1.3"/>
    </reaction>
</comment>
<dbReference type="PRINTS" id="PR00070">
    <property type="entry name" value="DHFR"/>
</dbReference>
<dbReference type="GO" id="GO:0070401">
    <property type="term" value="F:NADP+ binding"/>
    <property type="evidence" value="ECO:0007669"/>
    <property type="project" value="UniProtKB-ARBA"/>
</dbReference>
<comment type="function">
    <text evidence="7 8">Key enzyme in folate metabolism. Catalyzes an essential reaction for de novo glycine and purine synthesis, and for DNA precursor synthesis.</text>
</comment>
<gene>
    <name evidence="9" type="primary">folA</name>
    <name evidence="9" type="ORF">ICHIAU1_09010</name>
</gene>
<keyword evidence="6 8" id="KW-0560">Oxidoreductase</keyword>
<dbReference type="GO" id="GO:0046654">
    <property type="term" value="P:tetrahydrofolate biosynthetic process"/>
    <property type="evidence" value="ECO:0007669"/>
    <property type="project" value="UniProtKB-UniPathway"/>
</dbReference>
<evidence type="ECO:0000256" key="6">
    <source>
        <dbReference type="ARBA" id="ARBA00023002"/>
    </source>
</evidence>
<evidence type="ECO:0000313" key="9">
    <source>
        <dbReference type="EMBL" id="BBU68618.1"/>
    </source>
</evidence>
<keyword evidence="10" id="KW-1185">Reference proteome</keyword>
<evidence type="ECO:0000256" key="4">
    <source>
        <dbReference type="ARBA" id="ARBA00022563"/>
    </source>
</evidence>
<dbReference type="AlphaFoldDB" id="A0A679HSL5"/>
<organism evidence="9 10">
    <name type="scientific">Fluviibacter phosphoraccumulans</name>
    <dbReference type="NCBI Taxonomy" id="1751046"/>
    <lineage>
        <taxon>Bacteria</taxon>
        <taxon>Pseudomonadati</taxon>
        <taxon>Pseudomonadota</taxon>
        <taxon>Betaproteobacteria</taxon>
        <taxon>Rhodocyclales</taxon>
        <taxon>Fluviibacteraceae</taxon>
        <taxon>Fluviibacter</taxon>
    </lineage>
</organism>
<comment type="similarity">
    <text evidence="2 8">Belongs to the dihydrofolate reductase family.</text>
</comment>
<dbReference type="SUPFAM" id="SSF53597">
    <property type="entry name" value="Dihydrofolate reductase-like"/>
    <property type="match status" value="1"/>
</dbReference>
<evidence type="ECO:0000256" key="8">
    <source>
        <dbReference type="PIRNR" id="PIRNR000194"/>
    </source>
</evidence>
<dbReference type="PIRSF" id="PIRSF000194">
    <property type="entry name" value="DHFR"/>
    <property type="match status" value="1"/>
</dbReference>
<accession>A0A679HSL5</accession>
<dbReference type="InterPro" id="IPR001796">
    <property type="entry name" value="DHFR_dom"/>
</dbReference>
<dbReference type="PROSITE" id="PS51330">
    <property type="entry name" value="DHFR_2"/>
    <property type="match status" value="1"/>
</dbReference>